<protein>
    <submittedName>
        <fullName evidence="2">Uncharacterized protein</fullName>
    </submittedName>
</protein>
<evidence type="ECO:0000256" key="1">
    <source>
        <dbReference type="SAM" id="MobiDB-lite"/>
    </source>
</evidence>
<feature type="non-terminal residue" evidence="2">
    <location>
        <position position="1"/>
    </location>
</feature>
<reference evidence="2" key="1">
    <citation type="submission" date="2018-05" db="EMBL/GenBank/DDBJ databases">
        <authorList>
            <person name="Lanie J.A."/>
            <person name="Ng W.-L."/>
            <person name="Kazmierczak K.M."/>
            <person name="Andrzejewski T.M."/>
            <person name="Davidsen T.M."/>
            <person name="Wayne K.J."/>
            <person name="Tettelin H."/>
            <person name="Glass J.I."/>
            <person name="Rusch D."/>
            <person name="Podicherti R."/>
            <person name="Tsui H.-C.T."/>
            <person name="Winkler M.E."/>
        </authorList>
    </citation>
    <scope>NUCLEOTIDE SEQUENCE</scope>
</reference>
<gene>
    <name evidence="2" type="ORF">METZ01_LOCUS38186</name>
</gene>
<proteinExistence type="predicted"/>
<sequence length="72" mass="7768">VGKVYYKTGFIVKQGFSRPIDLEIQTDQETHDLPGSFETTEGPFQGAKLPAGADDKRGISGSLSDRTDAPQP</sequence>
<dbReference type="EMBL" id="UINC01001630">
    <property type="protein sequence ID" value="SUZ85332.1"/>
    <property type="molecule type" value="Genomic_DNA"/>
</dbReference>
<dbReference type="AlphaFoldDB" id="A0A381R0V7"/>
<organism evidence="2">
    <name type="scientific">marine metagenome</name>
    <dbReference type="NCBI Taxonomy" id="408172"/>
    <lineage>
        <taxon>unclassified sequences</taxon>
        <taxon>metagenomes</taxon>
        <taxon>ecological metagenomes</taxon>
    </lineage>
</organism>
<accession>A0A381R0V7</accession>
<feature type="region of interest" description="Disordered" evidence="1">
    <location>
        <begin position="24"/>
        <end position="72"/>
    </location>
</feature>
<name>A0A381R0V7_9ZZZZ</name>
<evidence type="ECO:0000313" key="2">
    <source>
        <dbReference type="EMBL" id="SUZ85332.1"/>
    </source>
</evidence>